<feature type="transmembrane region" description="Helical" evidence="7">
    <location>
        <begin position="99"/>
        <end position="118"/>
    </location>
</feature>
<keyword evidence="4 7" id="KW-0812">Transmembrane</keyword>
<feature type="transmembrane region" description="Helical" evidence="7">
    <location>
        <begin position="7"/>
        <end position="29"/>
    </location>
</feature>
<feature type="transmembrane region" description="Helical" evidence="7">
    <location>
        <begin position="125"/>
        <end position="144"/>
    </location>
</feature>
<evidence type="ECO:0000256" key="1">
    <source>
        <dbReference type="ARBA" id="ARBA00004651"/>
    </source>
</evidence>
<keyword evidence="10" id="KW-1185">Reference proteome</keyword>
<gene>
    <name evidence="9" type="ORF">QTL97_06195</name>
</gene>
<feature type="transmembrane region" description="Helical" evidence="7">
    <location>
        <begin position="250"/>
        <end position="269"/>
    </location>
</feature>
<evidence type="ECO:0000313" key="10">
    <source>
        <dbReference type="Proteomes" id="UP001271648"/>
    </source>
</evidence>
<dbReference type="InterPro" id="IPR000620">
    <property type="entry name" value="EamA_dom"/>
</dbReference>
<sequence length="307" mass="33340">MNRLKGILMIITGAMMWGATGPMMEWILATSDMTISFMLTVRLIVAGFFVLLFLKMNGRDIYQPLRHKVWLQQMIIFGVFGMLGVQLAFVGSINASNAVIATLFQFLAPIYIILFVSVRHKVLPPAAQVVGMIVTMVGLFYLLTNGSLSGFALSAGAVAWGISVGFAFTFYTLYPTRLMKEWGVLLSVGWGMLIGGGALFLTSVTKMQAGFVTLGDWKITLILSLAIIVGTVAFLLFLGSMKYISPVETSLLSSFEPLTAMIISVIWFGSVLGKWQLVGAIIMLIGVTGLSIAGGKVKEEKGQLIKR</sequence>
<feature type="domain" description="EamA" evidence="8">
    <location>
        <begin position="157"/>
        <end position="291"/>
    </location>
</feature>
<dbReference type="EMBL" id="JAUBDJ010000003">
    <property type="protein sequence ID" value="MDW0116517.1"/>
    <property type="molecule type" value="Genomic_DNA"/>
</dbReference>
<evidence type="ECO:0000256" key="2">
    <source>
        <dbReference type="ARBA" id="ARBA00007362"/>
    </source>
</evidence>
<evidence type="ECO:0000256" key="7">
    <source>
        <dbReference type="SAM" id="Phobius"/>
    </source>
</evidence>
<dbReference type="InterPro" id="IPR037185">
    <property type="entry name" value="EmrE-like"/>
</dbReference>
<comment type="subcellular location">
    <subcellularLocation>
        <location evidence="1">Cell membrane</location>
        <topology evidence="1">Multi-pass membrane protein</topology>
    </subcellularLocation>
</comment>
<dbReference type="GO" id="GO:0005886">
    <property type="term" value="C:plasma membrane"/>
    <property type="evidence" value="ECO:0007669"/>
    <property type="project" value="UniProtKB-SubCell"/>
</dbReference>
<dbReference type="Proteomes" id="UP001271648">
    <property type="component" value="Unassembled WGS sequence"/>
</dbReference>
<comment type="similarity">
    <text evidence="2">Belongs to the EamA transporter family.</text>
</comment>
<dbReference type="PANTHER" id="PTHR32322">
    <property type="entry name" value="INNER MEMBRANE TRANSPORTER"/>
    <property type="match status" value="1"/>
</dbReference>
<feature type="transmembrane region" description="Helical" evidence="7">
    <location>
        <begin position="74"/>
        <end position="93"/>
    </location>
</feature>
<dbReference type="AlphaFoldDB" id="A0AAW9A5L2"/>
<feature type="transmembrane region" description="Helical" evidence="7">
    <location>
        <begin position="183"/>
        <end position="205"/>
    </location>
</feature>
<dbReference type="SUPFAM" id="SSF103481">
    <property type="entry name" value="Multidrug resistance efflux transporter EmrE"/>
    <property type="match status" value="2"/>
</dbReference>
<accession>A0AAW9A5L2</accession>
<feature type="transmembrane region" description="Helical" evidence="7">
    <location>
        <begin position="217"/>
        <end position="238"/>
    </location>
</feature>
<feature type="transmembrane region" description="Helical" evidence="7">
    <location>
        <begin position="275"/>
        <end position="297"/>
    </location>
</feature>
<comment type="caution">
    <text evidence="9">The sequence shown here is derived from an EMBL/GenBank/DDBJ whole genome shotgun (WGS) entry which is preliminary data.</text>
</comment>
<evidence type="ECO:0000256" key="5">
    <source>
        <dbReference type="ARBA" id="ARBA00022989"/>
    </source>
</evidence>
<keyword evidence="5 7" id="KW-1133">Transmembrane helix</keyword>
<feature type="transmembrane region" description="Helical" evidence="7">
    <location>
        <begin position="150"/>
        <end position="171"/>
    </location>
</feature>
<organism evidence="9 10">
    <name type="scientific">Sporosarcina thermotolerans</name>
    <dbReference type="NCBI Taxonomy" id="633404"/>
    <lineage>
        <taxon>Bacteria</taxon>
        <taxon>Bacillati</taxon>
        <taxon>Bacillota</taxon>
        <taxon>Bacilli</taxon>
        <taxon>Bacillales</taxon>
        <taxon>Caryophanaceae</taxon>
        <taxon>Sporosarcina</taxon>
    </lineage>
</organism>
<protein>
    <submittedName>
        <fullName evidence="9">DMT family transporter</fullName>
    </submittedName>
</protein>
<dbReference type="PANTHER" id="PTHR32322:SF18">
    <property type="entry name" value="S-ADENOSYLMETHIONINE_S-ADENOSYLHOMOCYSTEINE TRANSPORTER"/>
    <property type="match status" value="1"/>
</dbReference>
<feature type="domain" description="EamA" evidence="8">
    <location>
        <begin position="5"/>
        <end position="143"/>
    </location>
</feature>
<name>A0AAW9A5L2_9BACL</name>
<dbReference type="RefSeq" id="WP_317940442.1">
    <property type="nucleotide sequence ID" value="NZ_JAUBDJ010000003.1"/>
</dbReference>
<keyword evidence="6 7" id="KW-0472">Membrane</keyword>
<keyword evidence="3" id="KW-1003">Cell membrane</keyword>
<dbReference type="InterPro" id="IPR050638">
    <property type="entry name" value="AA-Vitamin_Transporters"/>
</dbReference>
<evidence type="ECO:0000259" key="8">
    <source>
        <dbReference type="Pfam" id="PF00892"/>
    </source>
</evidence>
<dbReference type="Pfam" id="PF00892">
    <property type="entry name" value="EamA"/>
    <property type="match status" value="2"/>
</dbReference>
<feature type="transmembrane region" description="Helical" evidence="7">
    <location>
        <begin position="35"/>
        <end position="54"/>
    </location>
</feature>
<evidence type="ECO:0000256" key="3">
    <source>
        <dbReference type="ARBA" id="ARBA00022475"/>
    </source>
</evidence>
<proteinExistence type="inferred from homology"/>
<reference evidence="9 10" key="1">
    <citation type="submission" date="2023-06" db="EMBL/GenBank/DDBJ databases">
        <title>Sporosarcina sp. nov., isolated from Korean traditional fermented seafood 'Jeotgal'.</title>
        <authorList>
            <person name="Yang A.I."/>
            <person name="Shin N.-R."/>
        </authorList>
    </citation>
    <scope>NUCLEOTIDE SEQUENCE [LARGE SCALE GENOMIC DNA]</scope>
    <source>
        <strain evidence="9 10">KCTC43456</strain>
    </source>
</reference>
<evidence type="ECO:0000256" key="6">
    <source>
        <dbReference type="ARBA" id="ARBA00023136"/>
    </source>
</evidence>
<evidence type="ECO:0000256" key="4">
    <source>
        <dbReference type="ARBA" id="ARBA00022692"/>
    </source>
</evidence>
<evidence type="ECO:0000313" key="9">
    <source>
        <dbReference type="EMBL" id="MDW0116517.1"/>
    </source>
</evidence>